<evidence type="ECO:0000313" key="2">
    <source>
        <dbReference type="Proteomes" id="UP000031278"/>
    </source>
</evidence>
<dbReference type="AlphaFoldDB" id="A0A0B9GGD9"/>
<gene>
    <name evidence="1" type="ORF">RJ45_09905</name>
</gene>
<reference evidence="1 2" key="1">
    <citation type="submission" date="2014-12" db="EMBL/GenBank/DDBJ databases">
        <title>Genome sequencing of Photobacterium gaetbulicola AD005a.</title>
        <authorList>
            <person name="Adrian T.G.S."/>
            <person name="Chan K.G."/>
        </authorList>
    </citation>
    <scope>NUCLEOTIDE SEQUENCE [LARGE SCALE GENOMIC DNA]</scope>
    <source>
        <strain evidence="1 2">AD005a</strain>
    </source>
</reference>
<organism evidence="1 2">
    <name type="scientific">Photobacterium gaetbulicola</name>
    <dbReference type="NCBI Taxonomy" id="1295392"/>
    <lineage>
        <taxon>Bacteria</taxon>
        <taxon>Pseudomonadati</taxon>
        <taxon>Pseudomonadota</taxon>
        <taxon>Gammaproteobacteria</taxon>
        <taxon>Vibrionales</taxon>
        <taxon>Vibrionaceae</taxon>
        <taxon>Photobacterium</taxon>
    </lineage>
</organism>
<dbReference type="PROSITE" id="PS51257">
    <property type="entry name" value="PROKAR_LIPOPROTEIN"/>
    <property type="match status" value="1"/>
</dbReference>
<evidence type="ECO:0000313" key="1">
    <source>
        <dbReference type="EMBL" id="KHT63825.1"/>
    </source>
</evidence>
<proteinExistence type="predicted"/>
<dbReference type="Proteomes" id="UP000031278">
    <property type="component" value="Unassembled WGS sequence"/>
</dbReference>
<name>A0A0B9GGD9_9GAMM</name>
<sequence length="120" mass="13088">MKRMMLAAMVGAAMLAGCGEELQITAQPIKNVENVRYQDGSLDVYCLTGICQFELSANQDVDLTVVMHYSESRTFDKIEGVSVTGRGGSSVEMHGGNSFQLSLTANEPPSTIQVVDYYRN</sequence>
<comment type="caution">
    <text evidence="1">The sequence shown here is derived from an EMBL/GenBank/DDBJ whole genome shotgun (WGS) entry which is preliminary data.</text>
</comment>
<accession>A0A0B9GGD9</accession>
<dbReference type="EMBL" id="JWLZ01000150">
    <property type="protein sequence ID" value="KHT63825.1"/>
    <property type="molecule type" value="Genomic_DNA"/>
</dbReference>
<protein>
    <submittedName>
        <fullName evidence="1">Spore gernimation protein</fullName>
    </submittedName>
</protein>